<dbReference type="Gene3D" id="3.40.710.10">
    <property type="entry name" value="DD-peptidase/beta-lactamase superfamily"/>
    <property type="match status" value="1"/>
</dbReference>
<dbReference type="InterPro" id="IPR001375">
    <property type="entry name" value="Peptidase_S9_cat"/>
</dbReference>
<evidence type="ECO:0000313" key="4">
    <source>
        <dbReference type="Proteomes" id="UP000377595"/>
    </source>
</evidence>
<dbReference type="PANTHER" id="PTHR46825:SF9">
    <property type="entry name" value="BETA-LACTAMASE-RELATED DOMAIN-CONTAINING PROTEIN"/>
    <property type="match status" value="1"/>
</dbReference>
<dbReference type="GO" id="GO:0008236">
    <property type="term" value="F:serine-type peptidase activity"/>
    <property type="evidence" value="ECO:0007669"/>
    <property type="project" value="InterPro"/>
</dbReference>
<dbReference type="InterPro" id="IPR011659">
    <property type="entry name" value="WD40"/>
</dbReference>
<dbReference type="InterPro" id="IPR011042">
    <property type="entry name" value="6-blade_b-propeller_TolB-like"/>
</dbReference>
<dbReference type="InterPro" id="IPR029058">
    <property type="entry name" value="AB_hydrolase_fold"/>
</dbReference>
<keyword evidence="4" id="KW-1185">Reference proteome</keyword>
<dbReference type="InterPro" id="IPR050491">
    <property type="entry name" value="AmpC-like"/>
</dbReference>
<dbReference type="Pfam" id="PF07676">
    <property type="entry name" value="PD40"/>
    <property type="match status" value="3"/>
</dbReference>
<proteinExistence type="predicted"/>
<dbReference type="SUPFAM" id="SSF56601">
    <property type="entry name" value="beta-lactamase/transpeptidase-like"/>
    <property type="match status" value="1"/>
</dbReference>
<dbReference type="Gene3D" id="3.40.50.1820">
    <property type="entry name" value="alpha/beta hydrolase"/>
    <property type="match status" value="1"/>
</dbReference>
<organism evidence="3 4">
    <name type="scientific">Acrocarpospora pleiomorpha</name>
    <dbReference type="NCBI Taxonomy" id="90975"/>
    <lineage>
        <taxon>Bacteria</taxon>
        <taxon>Bacillati</taxon>
        <taxon>Actinomycetota</taxon>
        <taxon>Actinomycetes</taxon>
        <taxon>Streptosporangiales</taxon>
        <taxon>Streptosporangiaceae</taxon>
        <taxon>Acrocarpospora</taxon>
    </lineage>
</organism>
<protein>
    <submittedName>
        <fullName evidence="3">Serine hydrolase</fullName>
    </submittedName>
</protein>
<dbReference type="SUPFAM" id="SSF82171">
    <property type="entry name" value="DPP6 N-terminal domain-like"/>
    <property type="match status" value="1"/>
</dbReference>
<dbReference type="InterPro" id="IPR012338">
    <property type="entry name" value="Beta-lactam/transpept-like"/>
</dbReference>
<gene>
    <name evidence="3" type="ORF">Aple_012160</name>
</gene>
<evidence type="ECO:0000259" key="2">
    <source>
        <dbReference type="Pfam" id="PF00326"/>
    </source>
</evidence>
<dbReference type="Pfam" id="PF00144">
    <property type="entry name" value="Beta-lactamase"/>
    <property type="match status" value="1"/>
</dbReference>
<feature type="domain" description="Peptidase S9 prolyl oligopeptidase catalytic" evidence="2">
    <location>
        <begin position="458"/>
        <end position="660"/>
    </location>
</feature>
<dbReference type="PANTHER" id="PTHR46825">
    <property type="entry name" value="D-ALANYL-D-ALANINE-CARBOXYPEPTIDASE/ENDOPEPTIDASE AMPH"/>
    <property type="match status" value="1"/>
</dbReference>
<dbReference type="GO" id="GO:0006508">
    <property type="term" value="P:proteolysis"/>
    <property type="evidence" value="ECO:0007669"/>
    <property type="project" value="InterPro"/>
</dbReference>
<sequence>MNSHHPTEEEPVTRRQRIDDLTDLAIPEQPALSPDGSQCVYVLRTGDAGADRAGRSIWRVGTRAGLPHRLTRGHADSAPAWSPDGTQVVFLRAQDGPPQLWLLPVDGGEPHQLTTLPLGAGAPVWSPDGSKIAFAAPTDLDAEPGEDEVARTRRANMPVVTERLDYRADGTGLLRGVRMHLHVLDVAGRECRQVTEGDWHAGAPAWSPDGTTLAYPAATAPDADLTARVPVHLVDVTVAAPVPRQVGLAEGVAGTVTWTADGSALLVVGTQGAPIGHAGLLRVPLDSGPIIDLAQPLDRNVMPGGPAYPGAVPRLTGDTALFCVRDRGCTHLYSVPVGGGTPLPVVADAGHNVSGLDVADGTAVVILTTPDSFGEVVTVDLATGERTVRTEHGANLAGIELFARQEREFTISDGTVVHGWLIRDPAATGPRPLLLDIHGGPHNAWNGAADEIHLYHQELAARGWSVLLLNPRGSDGYGERFFTAALDAWGVADAGDFLEPIDALVAEGVADPNRLAVAGYSYGGYMTCYLTSRDNRFAAAVAGGVVSDLTSLAGTSDLGHLMGEYELGGQPWANPERYRESSPLPLVENVRTPTLIVQGADDIRCPVGQAEQWHTALRAQGVPVRLVLYPNSSHLFILEGPPSHRIDFNRRVVDWLEEHVTGGHPRIHAAHWQRRLEVLAARHGVPGASLGILRLRGDEDELVEAAYGVLNVETGVAVTPDSLFQIGSITKVWTATLAMRLVDEGLLDLDVPVAEYLPELRLADPDVTKRVTMRHLLTHTSGIDGDVFTDTGRGDNCLEKYVALLGEVAQNHPLDATWSYCNSGFSLAGRVIEKITGSTWDQAMRERVFTPLGLRHTATLPEEALLHRAAVGHVGDDEPVRAPAWTLPRTTGPAGLITSTPADVLAFARAHLRGGTAADGTRLLSEAGAAAMSEKHADLPDKYSLGDSWGIGWIRFGWDGHRLIGHDGNTIGQAAFLRLLPEQGLAVTLLTNGGNARDLYEELYREIFAELAGVAMPYPLSPPDQPVSADIGPHLGTYERAASRLEVFAGEAGPTLRMTLTGPLAELLQEPSREYPMVAVREDLYVVREPNAQTWMPVTFYALPTGERYLHFGVRATPKVT</sequence>
<dbReference type="Proteomes" id="UP000377595">
    <property type="component" value="Unassembled WGS sequence"/>
</dbReference>
<evidence type="ECO:0000259" key="1">
    <source>
        <dbReference type="Pfam" id="PF00144"/>
    </source>
</evidence>
<keyword evidence="3" id="KW-0378">Hydrolase</keyword>
<dbReference type="AlphaFoldDB" id="A0A5M3XFE3"/>
<evidence type="ECO:0000313" key="3">
    <source>
        <dbReference type="EMBL" id="GES18321.1"/>
    </source>
</evidence>
<feature type="domain" description="Beta-lactamase-related" evidence="1">
    <location>
        <begin position="674"/>
        <end position="996"/>
    </location>
</feature>
<name>A0A5M3XFE3_9ACTN</name>
<dbReference type="Gene3D" id="2.120.10.30">
    <property type="entry name" value="TolB, C-terminal domain"/>
    <property type="match status" value="2"/>
</dbReference>
<reference evidence="3 4" key="1">
    <citation type="submission" date="2019-10" db="EMBL/GenBank/DDBJ databases">
        <title>Whole genome shotgun sequence of Acrocarpospora pleiomorpha NBRC 16267.</title>
        <authorList>
            <person name="Ichikawa N."/>
            <person name="Kimura A."/>
            <person name="Kitahashi Y."/>
            <person name="Komaki H."/>
            <person name="Oguchi A."/>
        </authorList>
    </citation>
    <scope>NUCLEOTIDE SEQUENCE [LARGE SCALE GENOMIC DNA]</scope>
    <source>
        <strain evidence="3 4">NBRC 16267</strain>
    </source>
</reference>
<accession>A0A5M3XFE3</accession>
<dbReference type="Pfam" id="PF00326">
    <property type="entry name" value="Peptidase_S9"/>
    <property type="match status" value="1"/>
</dbReference>
<dbReference type="InterPro" id="IPR001466">
    <property type="entry name" value="Beta-lactam-related"/>
</dbReference>
<dbReference type="EMBL" id="BLAF01000007">
    <property type="protein sequence ID" value="GES18321.1"/>
    <property type="molecule type" value="Genomic_DNA"/>
</dbReference>
<comment type="caution">
    <text evidence="3">The sequence shown here is derived from an EMBL/GenBank/DDBJ whole genome shotgun (WGS) entry which is preliminary data.</text>
</comment>
<dbReference type="SUPFAM" id="SSF53474">
    <property type="entry name" value="alpha/beta-Hydrolases"/>
    <property type="match status" value="1"/>
</dbReference>